<comment type="caution">
    <text evidence="5">Lacks conserved residue(s) required for the propagation of feature annotation.</text>
</comment>
<dbReference type="PANTHER" id="PTHR22807:SF53">
    <property type="entry name" value="RIBOSOMAL RNA SMALL SUBUNIT METHYLTRANSFERASE B-RELATED"/>
    <property type="match status" value="1"/>
</dbReference>
<dbReference type="STRING" id="1121449.SAMN02745704_02716"/>
<dbReference type="AlphaFoldDB" id="A0A1T4Y4V6"/>
<dbReference type="Pfam" id="PF01189">
    <property type="entry name" value="Methyltr_RsmB-F"/>
    <property type="match status" value="1"/>
</dbReference>
<keyword evidence="9" id="KW-1185">Reference proteome</keyword>
<dbReference type="InterPro" id="IPR035926">
    <property type="entry name" value="NusB-like_sf"/>
</dbReference>
<keyword evidence="4 5" id="KW-0694">RNA-binding</keyword>
<evidence type="ECO:0000313" key="9">
    <source>
        <dbReference type="Proteomes" id="UP000190027"/>
    </source>
</evidence>
<feature type="compositionally biased region" description="Basic residues" evidence="6">
    <location>
        <begin position="1"/>
        <end position="10"/>
    </location>
</feature>
<keyword evidence="1 5" id="KW-0489">Methyltransferase</keyword>
<dbReference type="PRINTS" id="PR02008">
    <property type="entry name" value="RCMTFAMILY"/>
</dbReference>
<dbReference type="Gene3D" id="1.10.940.10">
    <property type="entry name" value="NusB-like"/>
    <property type="match status" value="1"/>
</dbReference>
<evidence type="ECO:0000256" key="6">
    <source>
        <dbReference type="SAM" id="MobiDB-lite"/>
    </source>
</evidence>
<dbReference type="GO" id="GO:0003723">
    <property type="term" value="F:RNA binding"/>
    <property type="evidence" value="ECO:0007669"/>
    <property type="project" value="UniProtKB-UniRule"/>
</dbReference>
<keyword evidence="3 5" id="KW-0949">S-adenosyl-L-methionine</keyword>
<dbReference type="Gene3D" id="3.40.50.150">
    <property type="entry name" value="Vaccinia Virus protein VP39"/>
    <property type="match status" value="1"/>
</dbReference>
<proteinExistence type="inferred from homology"/>
<comment type="similarity">
    <text evidence="5">Belongs to the class I-like SAM-binding methyltransferase superfamily. RsmB/NOP family.</text>
</comment>
<evidence type="ECO:0000313" key="8">
    <source>
        <dbReference type="EMBL" id="SKA96325.1"/>
    </source>
</evidence>
<dbReference type="InterPro" id="IPR023267">
    <property type="entry name" value="RCMT"/>
</dbReference>
<dbReference type="InterPro" id="IPR006027">
    <property type="entry name" value="NusB_RsmB_TIM44"/>
</dbReference>
<reference evidence="8 9" key="1">
    <citation type="submission" date="2017-02" db="EMBL/GenBank/DDBJ databases">
        <authorList>
            <person name="Peterson S.W."/>
        </authorList>
    </citation>
    <scope>NUCLEOTIDE SEQUENCE [LARGE SCALE GENOMIC DNA]</scope>
    <source>
        <strain evidence="8 9">DSM 16080</strain>
    </source>
</reference>
<dbReference type="RefSeq" id="WP_078718256.1">
    <property type="nucleotide sequence ID" value="NZ_FUYC01000025.1"/>
</dbReference>
<organism evidence="8 9">
    <name type="scientific">Paucidesulfovibrio gracilis DSM 16080</name>
    <dbReference type="NCBI Taxonomy" id="1121449"/>
    <lineage>
        <taxon>Bacteria</taxon>
        <taxon>Pseudomonadati</taxon>
        <taxon>Thermodesulfobacteriota</taxon>
        <taxon>Desulfovibrionia</taxon>
        <taxon>Desulfovibrionales</taxon>
        <taxon>Desulfovibrionaceae</taxon>
        <taxon>Paucidesulfovibrio</taxon>
    </lineage>
</organism>
<sequence>MPGKPTRKPRSTAQNPSKPTPLPPARAVALDALDRCLPAEASRSREAGQGMDAQAALDRALRQAENNGLSARDAALATEIFYGVLRCKTRLEYILGRFLDRPDGLPERAVTAMTVAAYELLHLDRVPARASVNWGVDAVRAVGGKPLGGLANAVLRKVAALAEHPFEPGFFGPEGHPETLARQFACPLWIVELWLEEYGPKTAQQLLEAQIQSPAAGFAVVHQRPDARDVAAQLADQPGCLAAQGLGVAFAPGSHPELPVDGAVVRQSFAGRKALLALSPADWPEPVWDACAGRGGKTRILAELGKSVQASDIHRGRIRALRTELPDIPALVASALDRPPFDETPATILLDAPCSGLGTLARRPDIKWKRREEDVDTLVELQANLLVNAWKRLPRGGVLAYLTCTLNPDENERQVAAFLADHDRASLETEWTTAPDAPWGEFFYAALLRKSDAK</sequence>
<evidence type="ECO:0000256" key="1">
    <source>
        <dbReference type="ARBA" id="ARBA00022603"/>
    </source>
</evidence>
<dbReference type="InterPro" id="IPR049560">
    <property type="entry name" value="MeTrfase_RsmB-F_NOP2_cat"/>
</dbReference>
<feature type="active site" description="Nucleophile" evidence="5">
    <location>
        <position position="404"/>
    </location>
</feature>
<feature type="domain" description="SAM-dependent MTase RsmB/NOP-type" evidence="7">
    <location>
        <begin position="192"/>
        <end position="454"/>
    </location>
</feature>
<feature type="binding site" evidence="5">
    <location>
        <position position="351"/>
    </location>
    <ligand>
        <name>S-adenosyl-L-methionine</name>
        <dbReference type="ChEBI" id="CHEBI:59789"/>
    </ligand>
</feature>
<dbReference type="GO" id="GO:0008173">
    <property type="term" value="F:RNA methyltransferase activity"/>
    <property type="evidence" value="ECO:0007669"/>
    <property type="project" value="InterPro"/>
</dbReference>
<dbReference type="GO" id="GO:0006355">
    <property type="term" value="P:regulation of DNA-templated transcription"/>
    <property type="evidence" value="ECO:0007669"/>
    <property type="project" value="InterPro"/>
</dbReference>
<dbReference type="InterPro" id="IPR029063">
    <property type="entry name" value="SAM-dependent_MTases_sf"/>
</dbReference>
<evidence type="ECO:0000256" key="2">
    <source>
        <dbReference type="ARBA" id="ARBA00022679"/>
    </source>
</evidence>
<dbReference type="PANTHER" id="PTHR22807">
    <property type="entry name" value="NOP2 YEAST -RELATED NOL1/NOP2/FMU SUN DOMAIN-CONTAINING"/>
    <property type="match status" value="1"/>
</dbReference>
<protein>
    <submittedName>
        <fullName evidence="8">16S rRNA (Cytosine967-C5)-methyltransferase</fullName>
    </submittedName>
</protein>
<evidence type="ECO:0000256" key="5">
    <source>
        <dbReference type="PROSITE-ProRule" id="PRU01023"/>
    </source>
</evidence>
<evidence type="ECO:0000259" key="7">
    <source>
        <dbReference type="PROSITE" id="PS51686"/>
    </source>
</evidence>
<dbReference type="GO" id="GO:0001510">
    <property type="term" value="P:RNA methylation"/>
    <property type="evidence" value="ECO:0007669"/>
    <property type="project" value="InterPro"/>
</dbReference>
<feature type="region of interest" description="Disordered" evidence="6">
    <location>
        <begin position="1"/>
        <end position="24"/>
    </location>
</feature>
<dbReference type="Pfam" id="PF01029">
    <property type="entry name" value="NusB"/>
    <property type="match status" value="1"/>
</dbReference>
<evidence type="ECO:0000256" key="4">
    <source>
        <dbReference type="ARBA" id="ARBA00022884"/>
    </source>
</evidence>
<keyword evidence="2 5" id="KW-0808">Transferase</keyword>
<feature type="binding site" evidence="5">
    <location>
        <position position="312"/>
    </location>
    <ligand>
        <name>S-adenosyl-L-methionine</name>
        <dbReference type="ChEBI" id="CHEBI:59789"/>
    </ligand>
</feature>
<name>A0A1T4Y4V6_9BACT</name>
<dbReference type="Proteomes" id="UP000190027">
    <property type="component" value="Unassembled WGS sequence"/>
</dbReference>
<evidence type="ECO:0000256" key="3">
    <source>
        <dbReference type="ARBA" id="ARBA00022691"/>
    </source>
</evidence>
<dbReference type="InterPro" id="IPR001678">
    <property type="entry name" value="MeTrfase_RsmB-F_NOP2_dom"/>
</dbReference>
<dbReference type="OrthoDB" id="9810297at2"/>
<accession>A0A1T4Y4V6</accession>
<dbReference type="PROSITE" id="PS51686">
    <property type="entry name" value="SAM_MT_RSMB_NOP"/>
    <property type="match status" value="1"/>
</dbReference>
<dbReference type="SUPFAM" id="SSF48013">
    <property type="entry name" value="NusB-like"/>
    <property type="match status" value="1"/>
</dbReference>
<dbReference type="EMBL" id="FUYC01000025">
    <property type="protein sequence ID" value="SKA96325.1"/>
    <property type="molecule type" value="Genomic_DNA"/>
</dbReference>
<dbReference type="SUPFAM" id="SSF53335">
    <property type="entry name" value="S-adenosyl-L-methionine-dependent methyltransferases"/>
    <property type="match status" value="1"/>
</dbReference>
<gene>
    <name evidence="8" type="ORF">SAMN02745704_02716</name>
</gene>